<keyword evidence="4" id="KW-0812">Transmembrane</keyword>
<name>A0AAX3FKI4_ACTEU</name>
<evidence type="ECO:0000256" key="7">
    <source>
        <dbReference type="ARBA" id="ARBA00023114"/>
    </source>
</evidence>
<comment type="subcellular location">
    <subcellularLocation>
        <location evidence="1">Cell outer membrane</location>
        <topology evidence="1">Multi-pass membrane protein</topology>
    </subcellularLocation>
</comment>
<evidence type="ECO:0000256" key="9">
    <source>
        <dbReference type="ARBA" id="ARBA00023237"/>
    </source>
</evidence>
<evidence type="ECO:0000256" key="8">
    <source>
        <dbReference type="ARBA" id="ARBA00023136"/>
    </source>
</evidence>
<keyword evidence="6" id="KW-0406">Ion transport</keyword>
<evidence type="ECO:0000313" key="10">
    <source>
        <dbReference type="EMBL" id="VEE91967.1"/>
    </source>
</evidence>
<keyword evidence="3" id="KW-1134">Transmembrane beta strand</keyword>
<gene>
    <name evidence="10" type="ORF">NCTC8529_01613</name>
</gene>
<dbReference type="SUPFAM" id="SSF56935">
    <property type="entry name" value="Porins"/>
    <property type="match status" value="1"/>
</dbReference>
<evidence type="ECO:0000256" key="6">
    <source>
        <dbReference type="ARBA" id="ARBA00023065"/>
    </source>
</evidence>
<accession>A0AAX3FKI4</accession>
<dbReference type="EMBL" id="LR134310">
    <property type="protein sequence ID" value="VEE91967.1"/>
    <property type="molecule type" value="Genomic_DNA"/>
</dbReference>
<organism evidence="10 11">
    <name type="scientific">Actinobacillus equuli</name>
    <dbReference type="NCBI Taxonomy" id="718"/>
    <lineage>
        <taxon>Bacteria</taxon>
        <taxon>Pseudomonadati</taxon>
        <taxon>Pseudomonadota</taxon>
        <taxon>Gammaproteobacteria</taxon>
        <taxon>Pasteurellales</taxon>
        <taxon>Pasteurellaceae</taxon>
        <taxon>Actinobacillus</taxon>
    </lineage>
</organism>
<reference evidence="10 11" key="1">
    <citation type="submission" date="2018-12" db="EMBL/GenBank/DDBJ databases">
        <authorList>
            <consortium name="Pathogen Informatics"/>
        </authorList>
    </citation>
    <scope>NUCLEOTIDE SEQUENCE [LARGE SCALE GENOMIC DNA]</scope>
    <source>
        <strain evidence="10 11">NCTC8529</strain>
    </source>
</reference>
<protein>
    <submittedName>
        <fullName evidence="10">Outer membrane protein P2 (OMP P2)</fullName>
    </submittedName>
</protein>
<evidence type="ECO:0000256" key="1">
    <source>
        <dbReference type="ARBA" id="ARBA00004571"/>
    </source>
</evidence>
<sequence length="367" mass="41817">MYMKKSFLFIGLASTYSVESYAITVYERNDTTIHFSGEMNVVLDKQYYRTHHYLLNETLNESMNTNLSNNGSEIGVRVEYALSDTLDILARTEWNLNNYEQNPYGDKFGSLSTRRAYIGLEHQKYGQLSMGRQSLLANDISASDFDYFVGSSENVLTYSGKSVVRYDYTGIENLQLSANYHFSEKIDSFPGQQNHKLKNGVGLAGLYDIALNDRQALSIGAAYSSVNYLDQANQRASREGVQLSLIAFSENWIFGLDTGLRYRKQPNLFEYEKLFLIKSGFKYAYSEQGSFYTSYAYSIAKRKNLMTEEMIDRIVRKSAVLGTDYSLHQNVNAYLEAGYSYDLAYANGNKLEQGIEKIVASGLEIYW</sequence>
<dbReference type="PANTHER" id="PTHR34501:SF2">
    <property type="entry name" value="OUTER MEMBRANE PORIN F-RELATED"/>
    <property type="match status" value="1"/>
</dbReference>
<evidence type="ECO:0000256" key="5">
    <source>
        <dbReference type="ARBA" id="ARBA00022729"/>
    </source>
</evidence>
<dbReference type="InterPro" id="IPR050298">
    <property type="entry name" value="Gram-neg_bact_OMP"/>
</dbReference>
<proteinExistence type="predicted"/>
<dbReference type="Proteomes" id="UP000268529">
    <property type="component" value="Chromosome"/>
</dbReference>
<evidence type="ECO:0000313" key="11">
    <source>
        <dbReference type="Proteomes" id="UP000268529"/>
    </source>
</evidence>
<keyword evidence="5" id="KW-0732">Signal</keyword>
<keyword evidence="2" id="KW-0813">Transport</keyword>
<dbReference type="InterPro" id="IPR033900">
    <property type="entry name" value="Gram_neg_porin_domain"/>
</dbReference>
<evidence type="ECO:0000256" key="3">
    <source>
        <dbReference type="ARBA" id="ARBA00022452"/>
    </source>
</evidence>
<keyword evidence="9" id="KW-0998">Cell outer membrane</keyword>
<dbReference type="GO" id="GO:0046930">
    <property type="term" value="C:pore complex"/>
    <property type="evidence" value="ECO:0007669"/>
    <property type="project" value="UniProtKB-KW"/>
</dbReference>
<keyword evidence="7" id="KW-0626">Porin</keyword>
<dbReference type="AlphaFoldDB" id="A0AAX3FKI4"/>
<evidence type="ECO:0000256" key="2">
    <source>
        <dbReference type="ARBA" id="ARBA00022448"/>
    </source>
</evidence>
<keyword evidence="8" id="KW-0472">Membrane</keyword>
<dbReference type="InterPro" id="IPR023614">
    <property type="entry name" value="Porin_dom_sf"/>
</dbReference>
<dbReference type="CDD" id="cd00342">
    <property type="entry name" value="gram_neg_porins"/>
    <property type="match status" value="1"/>
</dbReference>
<dbReference type="Gene3D" id="2.40.160.10">
    <property type="entry name" value="Porin"/>
    <property type="match status" value="1"/>
</dbReference>
<dbReference type="GO" id="GO:0009279">
    <property type="term" value="C:cell outer membrane"/>
    <property type="evidence" value="ECO:0007669"/>
    <property type="project" value="UniProtKB-SubCell"/>
</dbReference>
<dbReference type="GO" id="GO:0015288">
    <property type="term" value="F:porin activity"/>
    <property type="evidence" value="ECO:0007669"/>
    <property type="project" value="UniProtKB-KW"/>
</dbReference>
<dbReference type="GO" id="GO:0006811">
    <property type="term" value="P:monoatomic ion transport"/>
    <property type="evidence" value="ECO:0007669"/>
    <property type="project" value="UniProtKB-KW"/>
</dbReference>
<dbReference type="PANTHER" id="PTHR34501">
    <property type="entry name" value="PROTEIN YDDL-RELATED"/>
    <property type="match status" value="1"/>
</dbReference>
<evidence type="ECO:0000256" key="4">
    <source>
        <dbReference type="ARBA" id="ARBA00022692"/>
    </source>
</evidence>